<evidence type="ECO:0000259" key="2">
    <source>
        <dbReference type="Pfam" id="PF11800"/>
    </source>
</evidence>
<dbReference type="InterPro" id="IPR021760">
    <property type="entry name" value="RepC_C"/>
</dbReference>
<dbReference type="PATRIC" id="fig|270351.6.peg.3267"/>
<dbReference type="AlphaFoldDB" id="A0A0J6S5S9"/>
<dbReference type="Pfam" id="PF03428">
    <property type="entry name" value="RP-C"/>
    <property type="match status" value="1"/>
</dbReference>
<evidence type="ECO:0000313" key="4">
    <source>
        <dbReference type="Proteomes" id="UP000035929"/>
    </source>
</evidence>
<accession>A0A0J6S5S9</accession>
<feature type="domain" description="Plasmid replication protein C C-terminal" evidence="2">
    <location>
        <begin position="269"/>
        <end position="373"/>
    </location>
</feature>
<organism evidence="3 4">
    <name type="scientific">Methylobacterium aquaticum</name>
    <dbReference type="NCBI Taxonomy" id="270351"/>
    <lineage>
        <taxon>Bacteria</taxon>
        <taxon>Pseudomonadati</taxon>
        <taxon>Pseudomonadota</taxon>
        <taxon>Alphaproteobacteria</taxon>
        <taxon>Hyphomicrobiales</taxon>
        <taxon>Methylobacteriaceae</taxon>
        <taxon>Methylobacterium</taxon>
    </lineage>
</organism>
<gene>
    <name evidence="3" type="ORF">VP06_25900</name>
</gene>
<dbReference type="EMBL" id="LABX01000219">
    <property type="protein sequence ID" value="KMO28977.1"/>
    <property type="molecule type" value="Genomic_DNA"/>
</dbReference>
<evidence type="ECO:0000313" key="3">
    <source>
        <dbReference type="EMBL" id="KMO28977.1"/>
    </source>
</evidence>
<dbReference type="NCBIfam" id="NF040974">
    <property type="entry name" value="RepABC_RepC"/>
    <property type="match status" value="1"/>
</dbReference>
<protein>
    <submittedName>
        <fullName evidence="3">Replication protein C</fullName>
    </submittedName>
</protein>
<comment type="caution">
    <text evidence="3">The sequence shown here is derived from an EMBL/GenBank/DDBJ whole genome shotgun (WGS) entry which is preliminary data.</text>
</comment>
<dbReference type="Pfam" id="PF11800">
    <property type="entry name" value="RP-C_C"/>
    <property type="match status" value="1"/>
</dbReference>
<sequence>MERVNTGGRPLTRAALAGRRRALDEGRAVSRRELAGHARDAAKSLALRPSLRQVLEALVAAWGEQPWARLLVWPSNERLCEKTGLSERAVRYALRDLVALELIAPKDSANGKRYAIRAPDGSIVDAFGFDLLPVVARAGEWAERLRALTAEVERRRRSFDLLTVCRRAVSEALHGLATQHPGVSISDLAAARDALEESSPTRSRSSKDPSLVVEAWSELRELAEDRFYQAACAGKSCGHIETNNESLSESCNKVSSRSDGARAVLHPALVAAACPVAAELGFEILTEPELIDAGRSLRGSIGAHPSAWSEACESLGLVQAAALVVMVAQLHDDETTGRRKSEIRNPGGYFRHLVRLCLDGRYSVAAELMTMRRRRMT</sequence>
<evidence type="ECO:0000259" key="1">
    <source>
        <dbReference type="Pfam" id="PF03428"/>
    </source>
</evidence>
<dbReference type="Proteomes" id="UP000035929">
    <property type="component" value="Unassembled WGS sequence"/>
</dbReference>
<dbReference type="InterPro" id="IPR047611">
    <property type="entry name" value="RepABC_RepC"/>
</dbReference>
<dbReference type="OrthoDB" id="7488837at2"/>
<feature type="domain" description="Plasmid replication protein C N-terminal" evidence="1">
    <location>
        <begin position="9"/>
        <end position="173"/>
    </location>
</feature>
<reference evidence="3 4" key="1">
    <citation type="submission" date="2015-03" db="EMBL/GenBank/DDBJ databases">
        <title>Genome sequencing of Methylobacterium aquaticum DSM16371 type strain.</title>
        <authorList>
            <person name="Chaudhry V."/>
            <person name="Patil P.B."/>
        </authorList>
    </citation>
    <scope>NUCLEOTIDE SEQUENCE [LARGE SCALE GENOMIC DNA]</scope>
    <source>
        <strain evidence="3 4">DSM 16371</strain>
    </source>
</reference>
<proteinExistence type="predicted"/>
<name>A0A0J6S5S9_9HYPH</name>
<dbReference type="InterPro" id="IPR005090">
    <property type="entry name" value="RepC_N"/>
</dbReference>
<dbReference type="RefSeq" id="WP_048466672.1">
    <property type="nucleotide sequence ID" value="NZ_LABX01000219.1"/>
</dbReference>